<reference evidence="1 2" key="1">
    <citation type="submission" date="2019-01" db="EMBL/GenBank/DDBJ databases">
        <title>A draft genome assembly of the solar-powered sea slug Elysia chlorotica.</title>
        <authorList>
            <person name="Cai H."/>
            <person name="Li Q."/>
            <person name="Fang X."/>
            <person name="Li J."/>
            <person name="Curtis N.E."/>
            <person name="Altenburger A."/>
            <person name="Shibata T."/>
            <person name="Feng M."/>
            <person name="Maeda T."/>
            <person name="Schwartz J.A."/>
            <person name="Shigenobu S."/>
            <person name="Lundholm N."/>
            <person name="Nishiyama T."/>
            <person name="Yang H."/>
            <person name="Hasebe M."/>
            <person name="Li S."/>
            <person name="Pierce S.K."/>
            <person name="Wang J."/>
        </authorList>
    </citation>
    <scope>NUCLEOTIDE SEQUENCE [LARGE SCALE GENOMIC DNA]</scope>
    <source>
        <strain evidence="1">EC2010</strain>
        <tissue evidence="1">Whole organism of an adult</tissue>
    </source>
</reference>
<comment type="caution">
    <text evidence="1">The sequence shown here is derived from an EMBL/GenBank/DDBJ whole genome shotgun (WGS) entry which is preliminary data.</text>
</comment>
<feature type="non-terminal residue" evidence="1">
    <location>
        <position position="1"/>
    </location>
</feature>
<dbReference type="EMBL" id="RQTK01000966">
    <property type="protein sequence ID" value="RUS73191.1"/>
    <property type="molecule type" value="Genomic_DNA"/>
</dbReference>
<evidence type="ECO:0000313" key="2">
    <source>
        <dbReference type="Proteomes" id="UP000271974"/>
    </source>
</evidence>
<evidence type="ECO:0000313" key="1">
    <source>
        <dbReference type="EMBL" id="RUS73191.1"/>
    </source>
</evidence>
<organism evidence="1 2">
    <name type="scientific">Elysia chlorotica</name>
    <name type="common">Eastern emerald elysia</name>
    <name type="synonym">Sea slug</name>
    <dbReference type="NCBI Taxonomy" id="188477"/>
    <lineage>
        <taxon>Eukaryota</taxon>
        <taxon>Metazoa</taxon>
        <taxon>Spiralia</taxon>
        <taxon>Lophotrochozoa</taxon>
        <taxon>Mollusca</taxon>
        <taxon>Gastropoda</taxon>
        <taxon>Heterobranchia</taxon>
        <taxon>Euthyneura</taxon>
        <taxon>Panpulmonata</taxon>
        <taxon>Sacoglossa</taxon>
        <taxon>Placobranchoidea</taxon>
        <taxon>Plakobranchidae</taxon>
        <taxon>Elysia</taxon>
    </lineage>
</organism>
<dbReference type="AlphaFoldDB" id="A0A3S0ZQW8"/>
<dbReference type="InterPro" id="IPR036749">
    <property type="entry name" value="Expansin_CBD_sf"/>
</dbReference>
<gene>
    <name evidence="1" type="ORF">EGW08_019037</name>
</gene>
<sequence length="333" mass="36874">CPSWPTGFPNYGPEIAPVLISLSDFSESYACGMCLQIATPVQEELILVRVEGVCDICEKGDIVFATHLFSRTITTTTNVTFQAAICPTVGTMQAYVFSRTNTRTGRVHMRVHNSRYPVTRMQIRRTETGEWEKMLHTTDAHFLYAGEPLQSNIFWIRTYAYNGLNLVAMFTSAFNELPYVGGQQVPVLDDHVQFFQDPGPEEEDPYAARPGETNMFTAPKWTWKGVVPVNVYPNETTFTESSLVLVGDPAPKRNTTFSRDWLRGGPSLKIDVASTTPSPTNSRNLTNYALNGSLGVPLQFNNDNNDALGLSGELSGILAAALACVCRPILLRF</sequence>
<dbReference type="Gene3D" id="2.60.40.760">
    <property type="entry name" value="Expansin, cellulose-binding-like domain"/>
    <property type="match status" value="1"/>
</dbReference>
<name>A0A3S0ZQW8_ELYCH</name>
<proteinExistence type="predicted"/>
<protein>
    <recommendedName>
        <fullName evidence="3">Expansin-like EG45 domain-containing protein</fullName>
    </recommendedName>
</protein>
<dbReference type="Proteomes" id="UP000271974">
    <property type="component" value="Unassembled WGS sequence"/>
</dbReference>
<keyword evidence="2" id="KW-1185">Reference proteome</keyword>
<dbReference type="OrthoDB" id="6068097at2759"/>
<evidence type="ECO:0008006" key="3">
    <source>
        <dbReference type="Google" id="ProtNLM"/>
    </source>
</evidence>
<accession>A0A3S0ZQW8</accession>